<name>A0A060C9U6_9GAMM</name>
<organism evidence="2">
    <name type="scientific">uncultured Stenotrophomonas sp</name>
    <dbReference type="NCBI Taxonomy" id="165438"/>
    <lineage>
        <taxon>Bacteria</taxon>
        <taxon>Pseudomonadati</taxon>
        <taxon>Pseudomonadota</taxon>
        <taxon>Gammaproteobacteria</taxon>
        <taxon>Lysobacterales</taxon>
        <taxon>Lysobacteraceae</taxon>
        <taxon>Stenotrophomonas</taxon>
        <taxon>environmental samples</taxon>
    </lineage>
</organism>
<dbReference type="Gene3D" id="3.40.50.720">
    <property type="entry name" value="NAD(P)-binding Rossmann-like Domain"/>
    <property type="match status" value="1"/>
</dbReference>
<sequence>MRKALELYPNAKSYSDYRRLLESKEIDGVIIATPLNMHAQMVLNALSAGKHVFCEKAMARTLNECKSIYNAYLHTDNVLYFCMQRMYDEKYIKAMQMVHSGFNW</sequence>
<dbReference type="InterPro" id="IPR036291">
    <property type="entry name" value="NAD(P)-bd_dom_sf"/>
</dbReference>
<protein>
    <submittedName>
        <fullName evidence="2">GFO_IDH_MocA</fullName>
    </submittedName>
</protein>
<dbReference type="EMBL" id="KF126066">
    <property type="protein sequence ID" value="AIA93408.1"/>
    <property type="molecule type" value="Genomic_DNA"/>
</dbReference>
<reference evidence="2" key="1">
    <citation type="journal article" date="2013" name="Environ. Microbiol.">
        <title>Seasonally variable intestinal metagenomes of the red palm weevil (Rhynchophorus ferrugineus).</title>
        <authorList>
            <person name="Jia S."/>
            <person name="Zhang X."/>
            <person name="Zhang G."/>
            <person name="Yin A."/>
            <person name="Zhang S."/>
            <person name="Li F."/>
            <person name="Wang L."/>
            <person name="Zhao D."/>
            <person name="Yun Q."/>
            <person name="Tala"/>
            <person name="Wang J."/>
            <person name="Sun G."/>
            <person name="Baabdullah M."/>
            <person name="Yu X."/>
            <person name="Hu S."/>
            <person name="Al-Mssallem I.S."/>
            <person name="Yu J."/>
        </authorList>
    </citation>
    <scope>NUCLEOTIDE SEQUENCE</scope>
</reference>
<proteinExistence type="predicted"/>
<dbReference type="PANTHER" id="PTHR43818:SF12">
    <property type="entry name" value="NADH-DEPENDENT DEHYDROGENASE-RELATED"/>
    <property type="match status" value="1"/>
</dbReference>
<evidence type="ECO:0000259" key="1">
    <source>
        <dbReference type="Pfam" id="PF01408"/>
    </source>
</evidence>
<dbReference type="InterPro" id="IPR000683">
    <property type="entry name" value="Gfo/Idh/MocA-like_OxRdtase_N"/>
</dbReference>
<dbReference type="SUPFAM" id="SSF51735">
    <property type="entry name" value="NAD(P)-binding Rossmann-fold domains"/>
    <property type="match status" value="1"/>
</dbReference>
<evidence type="ECO:0000313" key="2">
    <source>
        <dbReference type="EMBL" id="AIA93408.1"/>
    </source>
</evidence>
<dbReference type="InterPro" id="IPR050463">
    <property type="entry name" value="Gfo/Idh/MocA_oxidrdct_glycsds"/>
</dbReference>
<dbReference type="AlphaFoldDB" id="A0A060C9U6"/>
<accession>A0A060C9U6</accession>
<feature type="domain" description="Gfo/Idh/MocA-like oxidoreductase N-terminal" evidence="1">
    <location>
        <begin position="9"/>
        <end position="78"/>
    </location>
</feature>
<dbReference type="Pfam" id="PF01408">
    <property type="entry name" value="GFO_IDH_MocA"/>
    <property type="match status" value="1"/>
</dbReference>
<dbReference type="GO" id="GO:0000166">
    <property type="term" value="F:nucleotide binding"/>
    <property type="evidence" value="ECO:0007669"/>
    <property type="project" value="InterPro"/>
</dbReference>
<dbReference type="PANTHER" id="PTHR43818">
    <property type="entry name" value="BCDNA.GH03377"/>
    <property type="match status" value="1"/>
</dbReference>